<comment type="caution">
    <text evidence="1">The sequence shown here is derived from an EMBL/GenBank/DDBJ whole genome shotgun (WGS) entry which is preliminary data.</text>
</comment>
<gene>
    <name evidence="1" type="ORF">CRT60_00335</name>
</gene>
<sequence length="117" mass="13076">MIDWSAPKLQKALDYAGNTHTVDDVRAAVASGHMQAWPGKRSVMITEVVQYPQVKAVRVFAGYGDLKELIQMEAAAEAWANSIGCTRLEGFGRNGWARTLRDKGYQARVFCWRTIKS</sequence>
<keyword evidence="2" id="KW-1185">Reference proteome</keyword>
<dbReference type="OrthoDB" id="8235034at2"/>
<evidence type="ECO:0000313" key="1">
    <source>
        <dbReference type="EMBL" id="PGH59465.1"/>
    </source>
</evidence>
<proteinExistence type="predicted"/>
<dbReference type="AlphaFoldDB" id="A0A2B8BNN2"/>
<dbReference type="RefSeq" id="WP_098734476.1">
    <property type="nucleotide sequence ID" value="NZ_PDKW01000033.1"/>
</dbReference>
<evidence type="ECO:0000313" key="2">
    <source>
        <dbReference type="Proteomes" id="UP000225379"/>
    </source>
</evidence>
<dbReference type="Proteomes" id="UP000225379">
    <property type="component" value="Unassembled WGS sequence"/>
</dbReference>
<protein>
    <submittedName>
        <fullName evidence="1">Uncharacterized protein</fullName>
    </submittedName>
</protein>
<organism evidence="1 2">
    <name type="scientific">Azospirillum palustre</name>
    <dbReference type="NCBI Taxonomy" id="2044885"/>
    <lineage>
        <taxon>Bacteria</taxon>
        <taxon>Pseudomonadati</taxon>
        <taxon>Pseudomonadota</taxon>
        <taxon>Alphaproteobacteria</taxon>
        <taxon>Rhodospirillales</taxon>
        <taxon>Azospirillaceae</taxon>
        <taxon>Azospirillum</taxon>
    </lineage>
</organism>
<reference evidence="2" key="1">
    <citation type="submission" date="2017-10" db="EMBL/GenBank/DDBJ databases">
        <authorList>
            <person name="Kravchenko I.K."/>
            <person name="Grouzdev D.S."/>
        </authorList>
    </citation>
    <scope>NUCLEOTIDE SEQUENCE [LARGE SCALE GENOMIC DNA]</scope>
    <source>
        <strain evidence="2">B2</strain>
    </source>
</reference>
<name>A0A2B8BNN2_9PROT</name>
<dbReference type="EMBL" id="PDKW01000033">
    <property type="protein sequence ID" value="PGH59465.1"/>
    <property type="molecule type" value="Genomic_DNA"/>
</dbReference>
<accession>A0A2B8BNN2</accession>